<name>A0AA88RF44_9ASTE</name>
<organism evidence="5 6">
    <name type="scientific">Escallonia rubra</name>
    <dbReference type="NCBI Taxonomy" id="112253"/>
    <lineage>
        <taxon>Eukaryota</taxon>
        <taxon>Viridiplantae</taxon>
        <taxon>Streptophyta</taxon>
        <taxon>Embryophyta</taxon>
        <taxon>Tracheophyta</taxon>
        <taxon>Spermatophyta</taxon>
        <taxon>Magnoliopsida</taxon>
        <taxon>eudicotyledons</taxon>
        <taxon>Gunneridae</taxon>
        <taxon>Pentapetalae</taxon>
        <taxon>asterids</taxon>
        <taxon>campanulids</taxon>
        <taxon>Escalloniales</taxon>
        <taxon>Escalloniaceae</taxon>
        <taxon>Escallonia</taxon>
    </lineage>
</organism>
<accession>A0AA88RF44</accession>
<evidence type="ECO:0000256" key="4">
    <source>
        <dbReference type="SAM" id="Phobius"/>
    </source>
</evidence>
<keyword evidence="1" id="KW-0479">Metal-binding</keyword>
<keyword evidence="6" id="KW-1185">Reference proteome</keyword>
<dbReference type="AlphaFoldDB" id="A0AA88RF44"/>
<evidence type="ECO:0000256" key="2">
    <source>
        <dbReference type="ARBA" id="ARBA00022833"/>
    </source>
</evidence>
<evidence type="ECO:0008006" key="7">
    <source>
        <dbReference type="Google" id="ProtNLM"/>
    </source>
</evidence>
<evidence type="ECO:0000313" key="6">
    <source>
        <dbReference type="Proteomes" id="UP001187471"/>
    </source>
</evidence>
<feature type="transmembrane region" description="Helical" evidence="4">
    <location>
        <begin position="81"/>
        <end position="100"/>
    </location>
</feature>
<reference evidence="5" key="1">
    <citation type="submission" date="2022-12" db="EMBL/GenBank/DDBJ databases">
        <title>Draft genome assemblies for two species of Escallonia (Escalloniales).</title>
        <authorList>
            <person name="Chanderbali A."/>
            <person name="Dervinis C."/>
            <person name="Anghel I."/>
            <person name="Soltis D."/>
            <person name="Soltis P."/>
            <person name="Zapata F."/>
        </authorList>
    </citation>
    <scope>NUCLEOTIDE SEQUENCE</scope>
    <source>
        <strain evidence="5">UCBG92.1500</strain>
        <tissue evidence="5">Leaf</tissue>
    </source>
</reference>
<keyword evidence="4" id="KW-0472">Membrane</keyword>
<keyword evidence="2" id="KW-0862">Zinc</keyword>
<dbReference type="Proteomes" id="UP001187471">
    <property type="component" value="Unassembled WGS sequence"/>
</dbReference>
<evidence type="ECO:0000313" key="5">
    <source>
        <dbReference type="EMBL" id="KAK2981156.1"/>
    </source>
</evidence>
<keyword evidence="4" id="KW-1133">Transmembrane helix</keyword>
<evidence type="ECO:0000256" key="3">
    <source>
        <dbReference type="ARBA" id="ARBA00023002"/>
    </source>
</evidence>
<dbReference type="InterPro" id="IPR036291">
    <property type="entry name" value="NAD(P)-bd_dom_sf"/>
</dbReference>
<keyword evidence="3" id="KW-0560">Oxidoreductase</keyword>
<dbReference type="GO" id="GO:0046872">
    <property type="term" value="F:metal ion binding"/>
    <property type="evidence" value="ECO:0007669"/>
    <property type="project" value="UniProtKB-KW"/>
</dbReference>
<dbReference type="Gene3D" id="3.40.50.720">
    <property type="entry name" value="NAD(P)-binding Rossmann-like Domain"/>
    <property type="match status" value="1"/>
</dbReference>
<sequence length="120" mass="13340">MMHQKMNQPGKSLGVIGLAGLGHLEVKFGKSFGLKVTVFSTSISKKDEALNLLGAEKIVVSSNEQQMSVSFHMLERKKRGLIKFWGCFKLMSVILLQALAKFLDFILNTASADMPFNPYM</sequence>
<dbReference type="GO" id="GO:0016616">
    <property type="term" value="F:oxidoreductase activity, acting on the CH-OH group of donors, NAD or NADP as acceptor"/>
    <property type="evidence" value="ECO:0007669"/>
    <property type="project" value="InterPro"/>
</dbReference>
<dbReference type="EMBL" id="JAVXUO010001556">
    <property type="protein sequence ID" value="KAK2981156.1"/>
    <property type="molecule type" value="Genomic_DNA"/>
</dbReference>
<dbReference type="PANTHER" id="PTHR42683">
    <property type="entry name" value="ALDEHYDE REDUCTASE"/>
    <property type="match status" value="1"/>
</dbReference>
<evidence type="ECO:0000256" key="1">
    <source>
        <dbReference type="ARBA" id="ARBA00022723"/>
    </source>
</evidence>
<dbReference type="InterPro" id="IPR047109">
    <property type="entry name" value="CAD-like"/>
</dbReference>
<keyword evidence="4" id="KW-0812">Transmembrane</keyword>
<dbReference type="SUPFAM" id="SSF51735">
    <property type="entry name" value="NAD(P)-binding Rossmann-fold domains"/>
    <property type="match status" value="1"/>
</dbReference>
<comment type="caution">
    <text evidence="5">The sequence shown here is derived from an EMBL/GenBank/DDBJ whole genome shotgun (WGS) entry which is preliminary data.</text>
</comment>
<protein>
    <recommendedName>
        <fullName evidence="7">Cinnamyl alcohol dehydrogenase</fullName>
    </recommendedName>
</protein>
<proteinExistence type="predicted"/>
<gene>
    <name evidence="5" type="ORF">RJ640_013478</name>
</gene>